<dbReference type="InterPro" id="IPR023347">
    <property type="entry name" value="Lysozyme_dom_sf"/>
</dbReference>
<evidence type="ECO:0000256" key="2">
    <source>
        <dbReference type="ARBA" id="ARBA00022529"/>
    </source>
</evidence>
<protein>
    <recommendedName>
        <fullName evidence="6">Lysozyme</fullName>
        <ecNumber evidence="6">3.2.1.17</ecNumber>
    </recommendedName>
</protein>
<dbReference type="GO" id="GO:0009253">
    <property type="term" value="P:peptidoglycan catabolic process"/>
    <property type="evidence" value="ECO:0007669"/>
    <property type="project" value="InterPro"/>
</dbReference>
<dbReference type="GO" id="GO:0016998">
    <property type="term" value="P:cell wall macromolecule catabolic process"/>
    <property type="evidence" value="ECO:0007669"/>
    <property type="project" value="InterPro"/>
</dbReference>
<dbReference type="InterPro" id="IPR043688">
    <property type="entry name" value="SAR_endolysin-like"/>
</dbReference>
<gene>
    <name evidence="7" type="ORF">K7K07_20910</name>
</gene>
<evidence type="ECO:0000256" key="6">
    <source>
        <dbReference type="RuleBase" id="RU003788"/>
    </source>
</evidence>
<keyword evidence="4 6" id="KW-0378">Hydrolase</keyword>
<keyword evidence="2 6" id="KW-0929">Antimicrobial</keyword>
<reference evidence="7" key="1">
    <citation type="submission" date="2021-08" db="EMBL/GenBank/DDBJ databases">
        <authorList>
            <person name="Yaryura P.M."/>
            <person name="Bianco M.I."/>
            <person name="Morais C."/>
            <person name="Setubal J.C."/>
        </authorList>
    </citation>
    <scope>NUCLEOTIDE SEQUENCE</scope>
    <source>
        <strain evidence="7">AP1</strain>
    </source>
</reference>
<dbReference type="InterPro" id="IPR034690">
    <property type="entry name" value="Endolysin_T4_type"/>
</dbReference>
<dbReference type="RefSeq" id="WP_263158768.1">
    <property type="nucleotide sequence ID" value="NZ_CP083803.1"/>
</dbReference>
<evidence type="ECO:0000256" key="3">
    <source>
        <dbReference type="ARBA" id="ARBA00022638"/>
    </source>
</evidence>
<dbReference type="EC" id="3.2.1.17" evidence="6"/>
<keyword evidence="5 6" id="KW-0326">Glycosidase</keyword>
<comment type="similarity">
    <text evidence="6">Belongs to the glycosyl hydrolase 24 family.</text>
</comment>
<comment type="catalytic activity">
    <reaction evidence="1 6">
        <text>Hydrolysis of (1-&gt;4)-beta-linkages between N-acetylmuramic acid and N-acetyl-D-glucosamine residues in a peptidoglycan and between N-acetyl-D-glucosamine residues in chitodextrins.</text>
        <dbReference type="EC" id="3.2.1.17"/>
    </reaction>
</comment>
<evidence type="ECO:0000256" key="5">
    <source>
        <dbReference type="ARBA" id="ARBA00023295"/>
    </source>
</evidence>
<evidence type="ECO:0000256" key="4">
    <source>
        <dbReference type="ARBA" id="ARBA00022801"/>
    </source>
</evidence>
<proteinExistence type="inferred from homology"/>
<sequence>MTPIKQRVLGYAAAGSLAMATALVSHFEGRSLVAYIDPVGIPTICYGSTAGVRLGQTKTPEECTALLAGELGQACASVDKLVRVQLPPARRAALCSFVYNAGPTAFASSTMLRKLNAGDTAGACAQLDRWVYAGGKQLGGLVKRRQAERELCEVGL</sequence>
<organism evidence="7 8">
    <name type="scientific">Pseudomonas soli</name>
    <dbReference type="NCBI Taxonomy" id="1306993"/>
    <lineage>
        <taxon>Bacteria</taxon>
        <taxon>Pseudomonadati</taxon>
        <taxon>Pseudomonadota</taxon>
        <taxon>Gammaproteobacteria</taxon>
        <taxon>Pseudomonadales</taxon>
        <taxon>Pseudomonadaceae</taxon>
        <taxon>Pseudomonas</taxon>
    </lineage>
</organism>
<dbReference type="CDD" id="cd16900">
    <property type="entry name" value="endolysin_R21-like"/>
    <property type="match status" value="1"/>
</dbReference>
<dbReference type="GO" id="GO:0031640">
    <property type="term" value="P:killing of cells of another organism"/>
    <property type="evidence" value="ECO:0007669"/>
    <property type="project" value="UniProtKB-KW"/>
</dbReference>
<dbReference type="HAMAP" id="MF_04110">
    <property type="entry name" value="ENDOLYSIN_T4"/>
    <property type="match status" value="1"/>
</dbReference>
<dbReference type="GO" id="GO:0042742">
    <property type="term" value="P:defense response to bacterium"/>
    <property type="evidence" value="ECO:0007669"/>
    <property type="project" value="UniProtKB-KW"/>
</dbReference>
<dbReference type="PANTHER" id="PTHR38107:SF3">
    <property type="entry name" value="LYSOZYME RRRD-RELATED"/>
    <property type="match status" value="1"/>
</dbReference>
<dbReference type="AlphaFoldDB" id="A0AAJ5MKD0"/>
<dbReference type="InterPro" id="IPR023346">
    <property type="entry name" value="Lysozyme-like_dom_sf"/>
</dbReference>
<accession>A0AAJ5MKD0</accession>
<name>A0AAJ5MKD0_9PSED</name>
<keyword evidence="3 6" id="KW-0081">Bacteriolytic enzyme</keyword>
<dbReference type="InterPro" id="IPR002196">
    <property type="entry name" value="Glyco_hydro_24"/>
</dbReference>
<dbReference type="InterPro" id="IPR051018">
    <property type="entry name" value="Bacteriophage_GH24"/>
</dbReference>
<dbReference type="Proteomes" id="UP001209279">
    <property type="component" value="Chromosome"/>
</dbReference>
<dbReference type="EMBL" id="CP083803">
    <property type="protein sequence ID" value="UXZ44509.1"/>
    <property type="molecule type" value="Genomic_DNA"/>
</dbReference>
<evidence type="ECO:0000256" key="1">
    <source>
        <dbReference type="ARBA" id="ARBA00000632"/>
    </source>
</evidence>
<dbReference type="Pfam" id="PF00959">
    <property type="entry name" value="Phage_lysozyme"/>
    <property type="match status" value="1"/>
</dbReference>
<evidence type="ECO:0000313" key="7">
    <source>
        <dbReference type="EMBL" id="UXZ44509.1"/>
    </source>
</evidence>
<dbReference type="PANTHER" id="PTHR38107">
    <property type="match status" value="1"/>
</dbReference>
<dbReference type="Gene3D" id="1.10.530.40">
    <property type="match status" value="1"/>
</dbReference>
<dbReference type="HAMAP" id="MF_04136">
    <property type="entry name" value="SAR_ENDOLYSIN"/>
    <property type="match status" value="1"/>
</dbReference>
<dbReference type="GO" id="GO:0003796">
    <property type="term" value="F:lysozyme activity"/>
    <property type="evidence" value="ECO:0007669"/>
    <property type="project" value="UniProtKB-EC"/>
</dbReference>
<dbReference type="SUPFAM" id="SSF53955">
    <property type="entry name" value="Lysozyme-like"/>
    <property type="match status" value="1"/>
</dbReference>
<evidence type="ECO:0000313" key="8">
    <source>
        <dbReference type="Proteomes" id="UP001209279"/>
    </source>
</evidence>